<name>A0A0D2MU09_9CHLO</name>
<feature type="region of interest" description="Disordered" evidence="1">
    <location>
        <begin position="118"/>
        <end position="149"/>
    </location>
</feature>
<feature type="compositionally biased region" description="Low complexity" evidence="1">
    <location>
        <begin position="315"/>
        <end position="380"/>
    </location>
</feature>
<feature type="compositionally biased region" description="Low complexity" evidence="1">
    <location>
        <begin position="224"/>
        <end position="239"/>
    </location>
</feature>
<feature type="region of interest" description="Disordered" evidence="1">
    <location>
        <begin position="219"/>
        <end position="241"/>
    </location>
</feature>
<feature type="region of interest" description="Disordered" evidence="1">
    <location>
        <begin position="297"/>
        <end position="380"/>
    </location>
</feature>
<dbReference type="EMBL" id="KK102374">
    <property type="protein sequence ID" value="KIY97930.1"/>
    <property type="molecule type" value="Genomic_DNA"/>
</dbReference>
<keyword evidence="3" id="KW-1185">Reference proteome</keyword>
<dbReference type="AlphaFoldDB" id="A0A0D2MU09"/>
<proteinExistence type="predicted"/>
<evidence type="ECO:0000256" key="1">
    <source>
        <dbReference type="SAM" id="MobiDB-lite"/>
    </source>
</evidence>
<feature type="region of interest" description="Disordered" evidence="1">
    <location>
        <begin position="61"/>
        <end position="94"/>
    </location>
</feature>
<dbReference type="Proteomes" id="UP000054498">
    <property type="component" value="Unassembled WGS sequence"/>
</dbReference>
<accession>A0A0D2MU09</accession>
<sequence>MSARGLVTLASRLSIEDICAVFLRHALPKATAASADGRYAGSGKWLAPQLLLSHWPSNGSPNTCSRGISSASSLEGDTSAPPRQTQQHQGDIPQVAAADDAADLSFFDEQPEVDQLRTTQLGSGSSDGGCSGDGGGGGGSGGSGGAAEEGAGIDASLRAAARDVAASVAARAGPDAPPELFGWRGALTRGDEAELDNQSDLIQQRGELGKLARIVRVKRGSQRSSAEGGDDSSSNSSSLDGRERVLQRLGQLNCQEVAWAALDDADIEHVERISSDDPKEVRRLLALEVRKARRQAAEQKRAAAGGKARRRKAAEAAPGSASAPGAAAAASASELAAADPPSPAAAAHSADEPAPAAPAGDPAAAQPAGTPPADAAAAAKRGGAAPMGLGAYARQRTLVLQTMTKVQLAQACARRGLEWRSSPSQRPRGGGEWEFSRHALPKAQLVAAILEAELEGMQGVLQGR</sequence>
<reference evidence="2 3" key="1">
    <citation type="journal article" date="2013" name="BMC Genomics">
        <title>Reconstruction of the lipid metabolism for the microalga Monoraphidium neglectum from its genome sequence reveals characteristics suitable for biofuel production.</title>
        <authorList>
            <person name="Bogen C."/>
            <person name="Al-Dilaimi A."/>
            <person name="Albersmeier A."/>
            <person name="Wichmann J."/>
            <person name="Grundmann M."/>
            <person name="Rupp O."/>
            <person name="Lauersen K.J."/>
            <person name="Blifernez-Klassen O."/>
            <person name="Kalinowski J."/>
            <person name="Goesmann A."/>
            <person name="Mussgnug J.H."/>
            <person name="Kruse O."/>
        </authorList>
    </citation>
    <scope>NUCLEOTIDE SEQUENCE [LARGE SCALE GENOMIC DNA]</scope>
    <source>
        <strain evidence="2 3">SAG 48.87</strain>
    </source>
</reference>
<evidence type="ECO:0000313" key="2">
    <source>
        <dbReference type="EMBL" id="KIY97930.1"/>
    </source>
</evidence>
<evidence type="ECO:0000313" key="3">
    <source>
        <dbReference type="Proteomes" id="UP000054498"/>
    </source>
</evidence>
<dbReference type="GeneID" id="25727155"/>
<dbReference type="RefSeq" id="XP_013896950.1">
    <property type="nucleotide sequence ID" value="XM_014041496.1"/>
</dbReference>
<organism evidence="2 3">
    <name type="scientific">Monoraphidium neglectum</name>
    <dbReference type="NCBI Taxonomy" id="145388"/>
    <lineage>
        <taxon>Eukaryota</taxon>
        <taxon>Viridiplantae</taxon>
        <taxon>Chlorophyta</taxon>
        <taxon>core chlorophytes</taxon>
        <taxon>Chlorophyceae</taxon>
        <taxon>CS clade</taxon>
        <taxon>Sphaeropleales</taxon>
        <taxon>Selenastraceae</taxon>
        <taxon>Monoraphidium</taxon>
    </lineage>
</organism>
<feature type="compositionally biased region" description="Gly residues" evidence="1">
    <location>
        <begin position="125"/>
        <end position="147"/>
    </location>
</feature>
<protein>
    <submittedName>
        <fullName evidence="2">Uncharacterized protein</fullName>
    </submittedName>
</protein>
<gene>
    <name evidence="2" type="ORF">MNEG_10033</name>
</gene>
<feature type="compositionally biased region" description="Polar residues" evidence="1">
    <location>
        <begin position="61"/>
        <end position="89"/>
    </location>
</feature>
<dbReference type="KEGG" id="mng:MNEG_10033"/>